<sequence>MPISPAHSLLLSIVDDLAGPGWSQQSIFLPPALTAELAAECRARADAGELTPAAIGRGGRQLVQDSVRGDYTAWLEPGQCAPGDAWLALMDSLRQTLNRELFLGLEELECHFALYPPGAFYRRHFDRFRDDDSRTVTVVLYLNEDWQPDEGGELRLYLPGGRAHDMMPQGGSLACFMSASFPHEVLPATRERLSLTGWFRRRAGNPLEIL</sequence>
<keyword evidence="3" id="KW-0847">Vitamin C</keyword>
<dbReference type="SMART" id="SM00702">
    <property type="entry name" value="P4Hc"/>
    <property type="match status" value="1"/>
</dbReference>
<dbReference type="Gene3D" id="2.60.120.620">
    <property type="entry name" value="q2cbj1_9rhob like domain"/>
    <property type="match status" value="1"/>
</dbReference>
<evidence type="ECO:0000313" key="9">
    <source>
        <dbReference type="Proteomes" id="UP001589891"/>
    </source>
</evidence>
<dbReference type="RefSeq" id="WP_376944701.1">
    <property type="nucleotide sequence ID" value="NZ_CP171449.1"/>
</dbReference>
<evidence type="ECO:0000256" key="2">
    <source>
        <dbReference type="ARBA" id="ARBA00022723"/>
    </source>
</evidence>
<dbReference type="EMBL" id="JBHLSS010000045">
    <property type="protein sequence ID" value="MFC0709569.1"/>
    <property type="molecule type" value="Genomic_DNA"/>
</dbReference>
<comment type="caution">
    <text evidence="8">The sequence shown here is derived from an EMBL/GenBank/DDBJ whole genome shotgun (WGS) entry which is preliminary data.</text>
</comment>
<evidence type="ECO:0000256" key="3">
    <source>
        <dbReference type="ARBA" id="ARBA00022896"/>
    </source>
</evidence>
<dbReference type="PANTHER" id="PTHR12907:SF26">
    <property type="entry name" value="HIF PROLYL HYDROXYLASE, ISOFORM C"/>
    <property type="match status" value="1"/>
</dbReference>
<keyword evidence="6" id="KW-0408">Iron</keyword>
<keyword evidence="9" id="KW-1185">Reference proteome</keyword>
<reference evidence="8 9" key="1">
    <citation type="submission" date="2024-09" db="EMBL/GenBank/DDBJ databases">
        <authorList>
            <person name="Sun Q."/>
            <person name="Mori K."/>
        </authorList>
    </citation>
    <scope>NUCLEOTIDE SEQUENCE [LARGE SCALE GENOMIC DNA]</scope>
    <source>
        <strain evidence="8 9">NCAIM B.01794</strain>
    </source>
</reference>
<evidence type="ECO:0000256" key="6">
    <source>
        <dbReference type="ARBA" id="ARBA00023004"/>
    </source>
</evidence>
<protein>
    <submittedName>
        <fullName evidence="8">2OG-Fe(II) oxygenase</fullName>
    </submittedName>
</protein>
<evidence type="ECO:0000256" key="4">
    <source>
        <dbReference type="ARBA" id="ARBA00022964"/>
    </source>
</evidence>
<evidence type="ECO:0000313" key="8">
    <source>
        <dbReference type="EMBL" id="MFC0709569.1"/>
    </source>
</evidence>
<evidence type="ECO:0000256" key="1">
    <source>
        <dbReference type="ARBA" id="ARBA00001961"/>
    </source>
</evidence>
<name>A0ABV6SJ59_AZOPA</name>
<dbReference type="Proteomes" id="UP001589891">
    <property type="component" value="Unassembled WGS sequence"/>
</dbReference>
<feature type="domain" description="Fe2OG dioxygenase" evidence="7">
    <location>
        <begin position="106"/>
        <end position="201"/>
    </location>
</feature>
<dbReference type="InterPro" id="IPR044862">
    <property type="entry name" value="Pro_4_hyd_alph_FE2OG_OXY"/>
</dbReference>
<dbReference type="InterPro" id="IPR006620">
    <property type="entry name" value="Pro_4_hyd_alph"/>
</dbReference>
<keyword evidence="4" id="KW-0223">Dioxygenase</keyword>
<proteinExistence type="predicted"/>
<organism evidence="8 9">
    <name type="scientific">Azorhizophilus paspali</name>
    <name type="common">Azotobacter paspali</name>
    <dbReference type="NCBI Taxonomy" id="69963"/>
    <lineage>
        <taxon>Bacteria</taxon>
        <taxon>Pseudomonadati</taxon>
        <taxon>Pseudomonadota</taxon>
        <taxon>Gammaproteobacteria</taxon>
        <taxon>Pseudomonadales</taxon>
        <taxon>Pseudomonadaceae</taxon>
        <taxon>Azorhizophilus</taxon>
    </lineage>
</organism>
<evidence type="ECO:0000259" key="7">
    <source>
        <dbReference type="PROSITE" id="PS51471"/>
    </source>
</evidence>
<keyword evidence="2" id="KW-0479">Metal-binding</keyword>
<dbReference type="Pfam" id="PF13640">
    <property type="entry name" value="2OG-FeII_Oxy_3"/>
    <property type="match status" value="1"/>
</dbReference>
<accession>A0ABV6SJ59</accession>
<gene>
    <name evidence="8" type="ORF">ACFFGX_08170</name>
</gene>
<dbReference type="PANTHER" id="PTHR12907">
    <property type="entry name" value="EGL NINE HOMOLOG-RELATED"/>
    <property type="match status" value="1"/>
</dbReference>
<keyword evidence="5" id="KW-0560">Oxidoreductase</keyword>
<dbReference type="InterPro" id="IPR005123">
    <property type="entry name" value="Oxoglu/Fe-dep_dioxygenase_dom"/>
</dbReference>
<dbReference type="PROSITE" id="PS51471">
    <property type="entry name" value="FE2OG_OXY"/>
    <property type="match status" value="1"/>
</dbReference>
<comment type="cofactor">
    <cofactor evidence="1">
        <name>L-ascorbate</name>
        <dbReference type="ChEBI" id="CHEBI:38290"/>
    </cofactor>
</comment>
<evidence type="ECO:0000256" key="5">
    <source>
        <dbReference type="ARBA" id="ARBA00023002"/>
    </source>
</evidence>
<dbReference type="InterPro" id="IPR051559">
    <property type="entry name" value="HIF_prolyl_hydroxylases"/>
</dbReference>